<dbReference type="Pfam" id="PF01940">
    <property type="entry name" value="DUF92"/>
    <property type="match status" value="1"/>
</dbReference>
<evidence type="ECO:0000256" key="1">
    <source>
        <dbReference type="ARBA" id="ARBA00004141"/>
    </source>
</evidence>
<sequence>MEAASLHNIIINWLIGAACAFIVAGAAYFKRSLTLSGWIAATFMGMVYYGAGSLFWFGILLVFFISSTLLSKLKQSQKSDLEGSYAKTGRRDAGQVFANGGIGMLLCLTNFIWPHPAWGYLFVGVMATVTSDTWATEVGSLSRKAPRSILTWKRVSPGASGGISTLGTWAAAAGGLLIGLSAWTFDALTDVSRTSLWLWLVIGLIGGLVGAFTDSFLGATVQLMYRCQICEKEVEVAEHCGVQTHYHRGHHLMTNDAVNLLSSIAGAIAGIVLGSLLG</sequence>
<feature type="transmembrane region" description="Helical" evidence="6">
    <location>
        <begin position="9"/>
        <end position="29"/>
    </location>
</feature>
<organism evidence="7 8">
    <name type="scientific">Paenibacillus sediminis</name>
    <dbReference type="NCBI Taxonomy" id="664909"/>
    <lineage>
        <taxon>Bacteria</taxon>
        <taxon>Bacillati</taxon>
        <taxon>Bacillota</taxon>
        <taxon>Bacilli</taxon>
        <taxon>Bacillales</taxon>
        <taxon>Paenibacillaceae</taxon>
        <taxon>Paenibacillus</taxon>
    </lineage>
</organism>
<evidence type="ECO:0000256" key="6">
    <source>
        <dbReference type="SAM" id="Phobius"/>
    </source>
</evidence>
<feature type="transmembrane region" description="Helical" evidence="6">
    <location>
        <begin position="257"/>
        <end position="277"/>
    </location>
</feature>
<keyword evidence="5 6" id="KW-0472">Membrane</keyword>
<feature type="transmembrane region" description="Helical" evidence="6">
    <location>
        <begin position="196"/>
        <end position="217"/>
    </location>
</feature>
<evidence type="ECO:0000256" key="4">
    <source>
        <dbReference type="ARBA" id="ARBA00022989"/>
    </source>
</evidence>
<name>A0ABS4H5J9_9BACL</name>
<dbReference type="Proteomes" id="UP001519273">
    <property type="component" value="Unassembled WGS sequence"/>
</dbReference>
<dbReference type="InterPro" id="IPR002794">
    <property type="entry name" value="DUF92_TMEM19"/>
</dbReference>
<accession>A0ABS4H5J9</accession>
<feature type="transmembrane region" description="Helical" evidence="6">
    <location>
        <begin position="49"/>
        <end position="70"/>
    </location>
</feature>
<evidence type="ECO:0000256" key="5">
    <source>
        <dbReference type="ARBA" id="ARBA00023136"/>
    </source>
</evidence>
<dbReference type="PANTHER" id="PTHR13353:SF5">
    <property type="entry name" value="TRANSMEMBRANE PROTEIN 19"/>
    <property type="match status" value="1"/>
</dbReference>
<evidence type="ECO:0000313" key="8">
    <source>
        <dbReference type="Proteomes" id="UP001519273"/>
    </source>
</evidence>
<feature type="transmembrane region" description="Helical" evidence="6">
    <location>
        <begin position="96"/>
        <end position="113"/>
    </location>
</feature>
<comment type="caution">
    <text evidence="7">The sequence shown here is derived from an EMBL/GenBank/DDBJ whole genome shotgun (WGS) entry which is preliminary data.</text>
</comment>
<reference evidence="7 8" key="1">
    <citation type="submission" date="2021-03" db="EMBL/GenBank/DDBJ databases">
        <title>Genomic Encyclopedia of Type Strains, Phase IV (KMG-IV): sequencing the most valuable type-strain genomes for metagenomic binning, comparative biology and taxonomic classification.</title>
        <authorList>
            <person name="Goeker M."/>
        </authorList>
    </citation>
    <scope>NUCLEOTIDE SEQUENCE [LARGE SCALE GENOMIC DNA]</scope>
    <source>
        <strain evidence="7 8">DSM 23491</strain>
    </source>
</reference>
<comment type="subcellular location">
    <subcellularLocation>
        <location evidence="1">Membrane</location>
        <topology evidence="1">Multi-pass membrane protein</topology>
    </subcellularLocation>
</comment>
<evidence type="ECO:0000256" key="2">
    <source>
        <dbReference type="ARBA" id="ARBA00009012"/>
    </source>
</evidence>
<evidence type="ECO:0000313" key="7">
    <source>
        <dbReference type="EMBL" id="MBP1937766.1"/>
    </source>
</evidence>
<keyword evidence="4 6" id="KW-1133">Transmembrane helix</keyword>
<gene>
    <name evidence="7" type="ORF">J2Z20_002681</name>
</gene>
<feature type="transmembrane region" description="Helical" evidence="6">
    <location>
        <begin position="162"/>
        <end position="184"/>
    </location>
</feature>
<evidence type="ECO:0000256" key="3">
    <source>
        <dbReference type="ARBA" id="ARBA00022692"/>
    </source>
</evidence>
<dbReference type="PANTHER" id="PTHR13353">
    <property type="entry name" value="TRANSMEMBRANE PROTEIN 19"/>
    <property type="match status" value="1"/>
</dbReference>
<keyword evidence="8" id="KW-1185">Reference proteome</keyword>
<protein>
    <submittedName>
        <fullName evidence="7">Uncharacterized protein (TIGR00297 family)</fullName>
    </submittedName>
</protein>
<comment type="similarity">
    <text evidence="2">Belongs to the TMEM19 family.</text>
</comment>
<dbReference type="EMBL" id="JAGGKP010000007">
    <property type="protein sequence ID" value="MBP1937766.1"/>
    <property type="molecule type" value="Genomic_DNA"/>
</dbReference>
<proteinExistence type="inferred from homology"/>
<keyword evidence="3 6" id="KW-0812">Transmembrane</keyword>